<dbReference type="Proteomes" id="UP001437256">
    <property type="component" value="Unassembled WGS sequence"/>
</dbReference>
<name>A0ABR3ACM3_9AGAR</name>
<evidence type="ECO:0000313" key="8">
    <source>
        <dbReference type="EMBL" id="KAL0071333.1"/>
    </source>
</evidence>
<dbReference type="EMBL" id="JBBXMP010000003">
    <property type="protein sequence ID" value="KAL0071333.1"/>
    <property type="molecule type" value="Genomic_DNA"/>
</dbReference>
<dbReference type="Pfam" id="PF05277">
    <property type="entry name" value="DUF726"/>
    <property type="match status" value="1"/>
</dbReference>
<dbReference type="PANTHER" id="PTHR17920:SF22">
    <property type="entry name" value="DUF726 DOMAIN PROTEIN (AFU_ORTHOLOGUE AFUA_2G12860)"/>
    <property type="match status" value="1"/>
</dbReference>
<feature type="transmembrane region" description="Helical" evidence="7">
    <location>
        <begin position="224"/>
        <end position="248"/>
    </location>
</feature>
<evidence type="ECO:0000256" key="6">
    <source>
        <dbReference type="SAM" id="MobiDB-lite"/>
    </source>
</evidence>
<dbReference type="PANTHER" id="PTHR17920">
    <property type="entry name" value="TRANSMEMBRANE AND COILED-COIL DOMAIN-CONTAINING PROTEIN 4 TMCO4"/>
    <property type="match status" value="1"/>
</dbReference>
<keyword evidence="4 7" id="KW-1133">Transmembrane helix</keyword>
<accession>A0ABR3ACM3</accession>
<evidence type="ECO:0000256" key="2">
    <source>
        <dbReference type="ARBA" id="ARBA00009824"/>
    </source>
</evidence>
<organism evidence="8 9">
    <name type="scientific">Marasmius tenuissimus</name>
    <dbReference type="NCBI Taxonomy" id="585030"/>
    <lineage>
        <taxon>Eukaryota</taxon>
        <taxon>Fungi</taxon>
        <taxon>Dikarya</taxon>
        <taxon>Basidiomycota</taxon>
        <taxon>Agaricomycotina</taxon>
        <taxon>Agaricomycetes</taxon>
        <taxon>Agaricomycetidae</taxon>
        <taxon>Agaricales</taxon>
        <taxon>Marasmiineae</taxon>
        <taxon>Marasmiaceae</taxon>
        <taxon>Marasmius</taxon>
    </lineage>
</organism>
<proteinExistence type="inferred from homology"/>
<evidence type="ECO:0000256" key="7">
    <source>
        <dbReference type="SAM" id="Phobius"/>
    </source>
</evidence>
<keyword evidence="9" id="KW-1185">Reference proteome</keyword>
<protein>
    <recommendedName>
        <fullName evidence="10">DUF726-domain-containing protein</fullName>
    </recommendedName>
</protein>
<comment type="subcellular location">
    <subcellularLocation>
        <location evidence="1">Membrane</location>
        <topology evidence="1">Multi-pass membrane protein</topology>
    </subcellularLocation>
</comment>
<evidence type="ECO:0008006" key="10">
    <source>
        <dbReference type="Google" id="ProtNLM"/>
    </source>
</evidence>
<gene>
    <name evidence="8" type="ORF">AAF712_001189</name>
</gene>
<comment type="similarity">
    <text evidence="2">Belongs to the TMCO4 family.</text>
</comment>
<evidence type="ECO:0000313" key="9">
    <source>
        <dbReference type="Proteomes" id="UP001437256"/>
    </source>
</evidence>
<dbReference type="SUPFAM" id="SSF53474">
    <property type="entry name" value="alpha/beta-Hydrolases"/>
    <property type="match status" value="1"/>
</dbReference>
<keyword evidence="5 7" id="KW-0472">Membrane</keyword>
<feature type="transmembrane region" description="Helical" evidence="7">
    <location>
        <begin position="182"/>
        <end position="204"/>
    </location>
</feature>
<evidence type="ECO:0000256" key="5">
    <source>
        <dbReference type="ARBA" id="ARBA00023136"/>
    </source>
</evidence>
<reference evidence="8 9" key="1">
    <citation type="submission" date="2024-05" db="EMBL/GenBank/DDBJ databases">
        <title>A draft genome resource for the thread blight pathogen Marasmius tenuissimus strain MS-2.</title>
        <authorList>
            <person name="Yulfo-Soto G.E."/>
            <person name="Baruah I.K."/>
            <person name="Amoako-Attah I."/>
            <person name="Bukari Y."/>
            <person name="Meinhardt L.W."/>
            <person name="Bailey B.A."/>
            <person name="Cohen S.P."/>
        </authorList>
    </citation>
    <scope>NUCLEOTIDE SEQUENCE [LARGE SCALE GENOMIC DNA]</scope>
    <source>
        <strain evidence="8 9">MS-2</strain>
    </source>
</reference>
<feature type="region of interest" description="Disordered" evidence="6">
    <location>
        <begin position="86"/>
        <end position="105"/>
    </location>
</feature>
<sequence>MTSIEQFTPPKELTRDQKYVIFQHFFRHLASNRNKATLYAETEYQLSSLPESKKRAIKNKFQADIAKWAQNLVEKAWIACGEPGEEGCPELEEDADTSTRDLPPLPSQDQLIRVVNTILFLHVTTTKEYSARTRCFLSSFGPLNEEAVVAALKNPESAIEQAQQQARQTTEKHANKGKTLRMIGMGVGAVAGGVLVGVTGGLAAPLVGGAFATVLGWLGVGGTAAGLLASGLAGSSAVCGALFGIYGARSSAKMVERHTREVRDLALVPVSTHDEETLALRLCVSGWLSEEREVTAPWTVFGGDDTFALRWEVKALMDLSDALFTLVGTHVMKYVSLQVLKRTAFAALVASLTPLAWLKIGQIIDNPWSNANSLAVKTGAVLGELLSKRVFGNRPVSLVGYSLGSLVIVEALKFLASLPPSETSHLIEDVYLFGTPVSTNPEIWASIRRLVAGRLVNGYSDGDYVLGVLSRASSAKWNVAGLGPIDVVGVESVQFSEVNGHTKWRGLIGKSLQSCRAPGIVDEVVEQQIKDIAQPMEEQDRLAREGVEAAVEEEKLVDTAPGTTANRPD</sequence>
<dbReference type="InterPro" id="IPR029058">
    <property type="entry name" value="AB_hydrolase_fold"/>
</dbReference>
<evidence type="ECO:0000256" key="3">
    <source>
        <dbReference type="ARBA" id="ARBA00022692"/>
    </source>
</evidence>
<comment type="caution">
    <text evidence="8">The sequence shown here is derived from an EMBL/GenBank/DDBJ whole genome shotgun (WGS) entry which is preliminary data.</text>
</comment>
<feature type="compositionally biased region" description="Acidic residues" evidence="6">
    <location>
        <begin position="86"/>
        <end position="96"/>
    </location>
</feature>
<dbReference type="InterPro" id="IPR007941">
    <property type="entry name" value="DUF726"/>
</dbReference>
<evidence type="ECO:0000256" key="4">
    <source>
        <dbReference type="ARBA" id="ARBA00022989"/>
    </source>
</evidence>
<evidence type="ECO:0000256" key="1">
    <source>
        <dbReference type="ARBA" id="ARBA00004141"/>
    </source>
</evidence>
<keyword evidence="3 7" id="KW-0812">Transmembrane</keyword>